<keyword evidence="3" id="KW-0547">Nucleotide-binding</keyword>
<dbReference type="GO" id="GO:0034501">
    <property type="term" value="P:protein localization to kinetochore"/>
    <property type="evidence" value="ECO:0007669"/>
    <property type="project" value="TreeGrafter"/>
</dbReference>
<reference evidence="8 9" key="1">
    <citation type="submission" date="2009-11" db="EMBL/GenBank/DDBJ databases">
        <title>Annotation of Allomyces macrogynus ATCC 38327.</title>
        <authorList>
            <consortium name="The Broad Institute Genome Sequencing Platform"/>
            <person name="Russ C."/>
            <person name="Cuomo C."/>
            <person name="Burger G."/>
            <person name="Gray M.W."/>
            <person name="Holland P.W.H."/>
            <person name="King N."/>
            <person name="Lang F.B.F."/>
            <person name="Roger A.J."/>
            <person name="Ruiz-Trillo I."/>
            <person name="Young S.K."/>
            <person name="Zeng Q."/>
            <person name="Gargeya S."/>
            <person name="Fitzgerald M."/>
            <person name="Haas B."/>
            <person name="Abouelleil A."/>
            <person name="Alvarado L."/>
            <person name="Arachchi H.M."/>
            <person name="Berlin A."/>
            <person name="Chapman S.B."/>
            <person name="Gearin G."/>
            <person name="Goldberg J."/>
            <person name="Griggs A."/>
            <person name="Gujja S."/>
            <person name="Hansen M."/>
            <person name="Heiman D."/>
            <person name="Howarth C."/>
            <person name="Larimer J."/>
            <person name="Lui A."/>
            <person name="MacDonald P.J.P."/>
            <person name="McCowen C."/>
            <person name="Montmayeur A."/>
            <person name="Murphy C."/>
            <person name="Neiman D."/>
            <person name="Pearson M."/>
            <person name="Priest M."/>
            <person name="Roberts A."/>
            <person name="Saif S."/>
            <person name="Shea T."/>
            <person name="Sisk P."/>
            <person name="Stolte C."/>
            <person name="Sykes S."/>
            <person name="Wortman J."/>
            <person name="Nusbaum C."/>
            <person name="Birren B."/>
        </authorList>
    </citation>
    <scope>NUCLEOTIDE SEQUENCE [LARGE SCALE GENOMIC DNA]</scope>
    <source>
        <strain evidence="8 9">ATCC 38327</strain>
    </source>
</reference>
<dbReference type="InterPro" id="IPR000719">
    <property type="entry name" value="Prot_kinase_dom"/>
</dbReference>
<dbReference type="SMART" id="SM00220">
    <property type="entry name" value="S_TKc"/>
    <property type="match status" value="1"/>
</dbReference>
<dbReference type="GO" id="GO:0005524">
    <property type="term" value="F:ATP binding"/>
    <property type="evidence" value="ECO:0007669"/>
    <property type="project" value="UniProtKB-KW"/>
</dbReference>
<evidence type="ECO:0000256" key="6">
    <source>
        <dbReference type="SAM" id="MobiDB-lite"/>
    </source>
</evidence>
<evidence type="ECO:0000256" key="4">
    <source>
        <dbReference type="ARBA" id="ARBA00022777"/>
    </source>
</evidence>
<keyword evidence="4 8" id="KW-0418">Kinase</keyword>
<dbReference type="PROSITE" id="PS50011">
    <property type="entry name" value="PROTEIN_KINASE_DOM"/>
    <property type="match status" value="1"/>
</dbReference>
<evidence type="ECO:0000313" key="8">
    <source>
        <dbReference type="EMBL" id="KNE68547.1"/>
    </source>
</evidence>
<gene>
    <name evidence="8" type="ORF">AMAG_19744</name>
</gene>
<dbReference type="STRING" id="578462.A0A0L0T1E3"/>
<dbReference type="InterPro" id="IPR008271">
    <property type="entry name" value="Ser/Thr_kinase_AS"/>
</dbReference>
<evidence type="ECO:0000256" key="5">
    <source>
        <dbReference type="ARBA" id="ARBA00022840"/>
    </source>
</evidence>
<keyword evidence="9" id="KW-1185">Reference proteome</keyword>
<dbReference type="GO" id="GO:0000776">
    <property type="term" value="C:kinetochore"/>
    <property type="evidence" value="ECO:0007669"/>
    <property type="project" value="TreeGrafter"/>
</dbReference>
<dbReference type="EMBL" id="GG745357">
    <property type="protein sequence ID" value="KNE68547.1"/>
    <property type="molecule type" value="Genomic_DNA"/>
</dbReference>
<evidence type="ECO:0000256" key="2">
    <source>
        <dbReference type="ARBA" id="ARBA00022679"/>
    </source>
</evidence>
<reference evidence="9" key="2">
    <citation type="submission" date="2009-11" db="EMBL/GenBank/DDBJ databases">
        <title>The Genome Sequence of Allomyces macrogynus strain ATCC 38327.</title>
        <authorList>
            <consortium name="The Broad Institute Genome Sequencing Platform"/>
            <person name="Russ C."/>
            <person name="Cuomo C."/>
            <person name="Shea T."/>
            <person name="Young S.K."/>
            <person name="Zeng Q."/>
            <person name="Koehrsen M."/>
            <person name="Haas B."/>
            <person name="Borodovsky M."/>
            <person name="Guigo R."/>
            <person name="Alvarado L."/>
            <person name="Berlin A."/>
            <person name="Borenstein D."/>
            <person name="Chen Z."/>
            <person name="Engels R."/>
            <person name="Freedman E."/>
            <person name="Gellesch M."/>
            <person name="Goldberg J."/>
            <person name="Griggs A."/>
            <person name="Gujja S."/>
            <person name="Heiman D."/>
            <person name="Hepburn T."/>
            <person name="Howarth C."/>
            <person name="Jen D."/>
            <person name="Larson L."/>
            <person name="Lewis B."/>
            <person name="Mehta T."/>
            <person name="Park D."/>
            <person name="Pearson M."/>
            <person name="Roberts A."/>
            <person name="Saif S."/>
            <person name="Shenoy N."/>
            <person name="Sisk P."/>
            <person name="Stolte C."/>
            <person name="Sykes S."/>
            <person name="Walk T."/>
            <person name="White J."/>
            <person name="Yandava C."/>
            <person name="Burger G."/>
            <person name="Gray M.W."/>
            <person name="Holland P.W.H."/>
            <person name="King N."/>
            <person name="Lang F.B.F."/>
            <person name="Roger A.J."/>
            <person name="Ruiz-Trillo I."/>
            <person name="Lander E."/>
            <person name="Nusbaum C."/>
        </authorList>
    </citation>
    <scope>NUCLEOTIDE SEQUENCE [LARGE SCALE GENOMIC DNA]</scope>
    <source>
        <strain evidence="9">ATCC 38327</strain>
    </source>
</reference>
<dbReference type="GO" id="GO:0007094">
    <property type="term" value="P:mitotic spindle assembly checkpoint signaling"/>
    <property type="evidence" value="ECO:0007669"/>
    <property type="project" value="TreeGrafter"/>
</dbReference>
<proteinExistence type="predicted"/>
<dbReference type="Proteomes" id="UP000054350">
    <property type="component" value="Unassembled WGS sequence"/>
</dbReference>
<evidence type="ECO:0000256" key="3">
    <source>
        <dbReference type="ARBA" id="ARBA00022741"/>
    </source>
</evidence>
<evidence type="ECO:0000259" key="7">
    <source>
        <dbReference type="PROSITE" id="PS50011"/>
    </source>
</evidence>
<dbReference type="GO" id="GO:0033316">
    <property type="term" value="P:meiotic spindle assembly checkpoint signaling"/>
    <property type="evidence" value="ECO:0007669"/>
    <property type="project" value="TreeGrafter"/>
</dbReference>
<protein>
    <submittedName>
        <fullName evidence="8">TTK protein kinase</fullName>
    </submittedName>
</protein>
<dbReference type="PANTHER" id="PTHR22974">
    <property type="entry name" value="MIXED LINEAGE PROTEIN KINASE"/>
    <property type="match status" value="1"/>
</dbReference>
<dbReference type="GO" id="GO:0007059">
    <property type="term" value="P:chromosome segregation"/>
    <property type="evidence" value="ECO:0007669"/>
    <property type="project" value="TreeGrafter"/>
</dbReference>
<dbReference type="VEuPathDB" id="FungiDB:AMAG_19744"/>
<dbReference type="GO" id="GO:0004674">
    <property type="term" value="F:protein serine/threonine kinase activity"/>
    <property type="evidence" value="ECO:0007669"/>
    <property type="project" value="UniProtKB-KW"/>
</dbReference>
<feature type="region of interest" description="Disordered" evidence="6">
    <location>
        <begin position="406"/>
        <end position="430"/>
    </location>
</feature>
<evidence type="ECO:0000313" key="9">
    <source>
        <dbReference type="Proteomes" id="UP000054350"/>
    </source>
</evidence>
<keyword evidence="2" id="KW-0808">Transferase</keyword>
<keyword evidence="5" id="KW-0067">ATP-binding</keyword>
<name>A0A0L0T1E3_ALLM3</name>
<dbReference type="Gene3D" id="1.10.510.10">
    <property type="entry name" value="Transferase(Phosphotransferase) domain 1"/>
    <property type="match status" value="1"/>
</dbReference>
<evidence type="ECO:0000256" key="1">
    <source>
        <dbReference type="ARBA" id="ARBA00022527"/>
    </source>
</evidence>
<dbReference type="GO" id="GO:0005634">
    <property type="term" value="C:nucleus"/>
    <property type="evidence" value="ECO:0007669"/>
    <property type="project" value="TreeGrafter"/>
</dbReference>
<dbReference type="eggNOG" id="KOG0596">
    <property type="taxonomic scope" value="Eukaryota"/>
</dbReference>
<dbReference type="SUPFAM" id="SSF56112">
    <property type="entry name" value="Protein kinase-like (PK-like)"/>
    <property type="match status" value="1"/>
</dbReference>
<keyword evidence="1" id="KW-0723">Serine/threonine-protein kinase</keyword>
<accession>A0A0L0T1E3</accession>
<dbReference type="PROSITE" id="PS00108">
    <property type="entry name" value="PROTEIN_KINASE_ST"/>
    <property type="match status" value="1"/>
</dbReference>
<dbReference type="AlphaFoldDB" id="A0A0L0T1E3"/>
<feature type="domain" description="Protein kinase" evidence="7">
    <location>
        <begin position="1"/>
        <end position="267"/>
    </location>
</feature>
<feature type="region of interest" description="Disordered" evidence="6">
    <location>
        <begin position="938"/>
        <end position="965"/>
    </location>
</feature>
<dbReference type="PANTHER" id="PTHR22974:SF21">
    <property type="entry name" value="DUAL SPECIFICITY PROTEIN KINASE TTK"/>
    <property type="match status" value="1"/>
</dbReference>
<organism evidence="8 9">
    <name type="scientific">Allomyces macrogynus (strain ATCC 38327)</name>
    <name type="common">Allomyces javanicus var. macrogynus</name>
    <dbReference type="NCBI Taxonomy" id="578462"/>
    <lineage>
        <taxon>Eukaryota</taxon>
        <taxon>Fungi</taxon>
        <taxon>Fungi incertae sedis</taxon>
        <taxon>Blastocladiomycota</taxon>
        <taxon>Blastocladiomycetes</taxon>
        <taxon>Blastocladiales</taxon>
        <taxon>Blastocladiaceae</taxon>
        <taxon>Allomyces</taxon>
    </lineage>
</organism>
<dbReference type="InterPro" id="IPR011009">
    <property type="entry name" value="Kinase-like_dom_sf"/>
</dbReference>
<dbReference type="Pfam" id="PF00069">
    <property type="entry name" value="Pkinase"/>
    <property type="match status" value="1"/>
</dbReference>
<sequence length="1026" mass="107287">MGSEWTDTRTGGLGQAQLLERLNEAKCDAVIKLIGYEVSSCRRYLYLVLELGDTDMAKVLKLASVKPLNLALVRYYWRMMVECVHSVHQHRVVHADLKPANFLLVKNQLKLIDFGIAKPMAPDTTKVFHDSQVGTLNYMAPEAVLGLDSDDSAKQKSMRLNRGTDVWSLGVILYQMLYGRTPFAHLTADQRMKRIPDPKFAIAFPRLRRGATPASAFLPTASGPSLSSLSPAELEPIGLAVQAVQVCLQREPAKRRSLARIAAAPAARPAEPIPASTGRSRPPAGLAHKAFPLIACVAPLSFLLSIDVQHRIADTVKQGTSAQRSLLFRPTDPPKATAHLLHHYAGIVVKKYAPLAATLLISVLTLASNVLPTAPRYPLVIASPGSPAINVAPIARRTIALFLERPVGPPPRRAPPRHTHPSPLVPLPGRHARDAPGVLISRTFTALAGRWCACDTATSHYSARCRFSATPAHHPLVRPRPSVPTTMYSTPQTTTAAGLPPFPFSQRVDSNTSSAMTHNPYFDGDDPTLAEMMAVAMAEGHGGTTNTPVPAPPPTTSWGSTMGFSAHGGTNQGSIDPDLSEFESLFAADYSTATPTSSSVLAHSLTLAPTAMLMAAATTAFPPSSATNHGLFHVDSAPWGSSTTTTTTTTPRHDPLLTSVALPPPASSRRCSFLVPSPHAALDAPLPGCWSSTGTATATTSGMPDKNPGAWADQYPLAPLALWDGRATSHVDVAPSPAALAASTTATVSDYSAWPTSAKMDDSRPLAPVPTLETAMFNHHQYPVHDEPMTDAPSSASTAHIAMTSPTDLAPSALDELAAAMAAVSTPATPGVTRQLSSLSLQSRPLASTVSSLSLDSMGASTDAPLARIASGGGGASSCGFLHDSGLNLGDTPTLAAVDPGMGVVGAGAAQDRLHARRAAGAPEPLRLIDVRDATRFQESPLPTPSMGLPDAATGPLSPAAPDSGFIPSATAMGMGVGNFALPLASQSPPPSSGHDSWWALSAASANAALAALAPPPPPTTMPGVC</sequence>
<dbReference type="OrthoDB" id="20524at2759"/>
<dbReference type="GO" id="GO:0004712">
    <property type="term" value="F:protein serine/threonine/tyrosine kinase activity"/>
    <property type="evidence" value="ECO:0007669"/>
    <property type="project" value="TreeGrafter"/>
</dbReference>